<evidence type="ECO:0000313" key="1">
    <source>
        <dbReference type="EMBL" id="NVF14611.1"/>
    </source>
</evidence>
<keyword evidence="2" id="KW-1185">Reference proteome</keyword>
<gene>
    <name evidence="1" type="ORF">HUO07_10570</name>
</gene>
<dbReference type="AlphaFoldDB" id="A0A7Y6V9M0"/>
<protein>
    <submittedName>
        <fullName evidence="1">Uncharacterized protein</fullName>
    </submittedName>
</protein>
<dbReference type="Proteomes" id="UP000589984">
    <property type="component" value="Unassembled WGS sequence"/>
</dbReference>
<dbReference type="RefSeq" id="WP_176303528.1">
    <property type="nucleotide sequence ID" value="NZ_JABWCV010000010.1"/>
</dbReference>
<evidence type="ECO:0000313" key="2">
    <source>
        <dbReference type="Proteomes" id="UP000589984"/>
    </source>
</evidence>
<sequence length="166" mass="19038">MVSLTVLSPLAQDQLTLAYSQETHELYRYRGLALCFLPFDLPVSRLMSAIGMECEHRIFNLHEVAKQMELVLPSTISQLREMPFLNTNSRHFFVVDESMGRQALLNAEEAAETSHTFFSRLSETNAIPELKQLLSTFVTQKYSEYHVVKECREQWKNALYALGCAS</sequence>
<organism evidence="1 2">
    <name type="scientific">Vreelandella maris</name>
    <dbReference type="NCBI Taxonomy" id="2729617"/>
    <lineage>
        <taxon>Bacteria</taxon>
        <taxon>Pseudomonadati</taxon>
        <taxon>Pseudomonadota</taxon>
        <taxon>Gammaproteobacteria</taxon>
        <taxon>Oceanospirillales</taxon>
        <taxon>Halomonadaceae</taxon>
        <taxon>Vreelandella</taxon>
    </lineage>
</organism>
<name>A0A7Y6V9M0_9GAMM</name>
<comment type="caution">
    <text evidence="1">The sequence shown here is derived from an EMBL/GenBank/DDBJ whole genome shotgun (WGS) entry which is preliminary data.</text>
</comment>
<reference evidence="1 2" key="1">
    <citation type="submission" date="2020-06" db="EMBL/GenBank/DDBJ databases">
        <title>Halomonas sp. QX-1 draft genome sequence.</title>
        <authorList>
            <person name="Qiu X."/>
        </authorList>
    </citation>
    <scope>NUCLEOTIDE SEQUENCE [LARGE SCALE GENOMIC DNA]</scope>
    <source>
        <strain evidence="1 2">QX-1</strain>
    </source>
</reference>
<proteinExistence type="predicted"/>
<accession>A0A7Y6V9M0</accession>
<dbReference type="EMBL" id="JABWCV010000010">
    <property type="protein sequence ID" value="NVF14611.1"/>
    <property type="molecule type" value="Genomic_DNA"/>
</dbReference>